<dbReference type="EMBL" id="JASPKZ010007425">
    <property type="protein sequence ID" value="KAJ9584369.1"/>
    <property type="molecule type" value="Genomic_DNA"/>
</dbReference>
<keyword evidence="3" id="KW-1185">Reference proteome</keyword>
<gene>
    <name evidence="2" type="ORF">L9F63_021289</name>
</gene>
<dbReference type="Proteomes" id="UP001233999">
    <property type="component" value="Unassembled WGS sequence"/>
</dbReference>
<name>A0AAD8EC31_DIPPU</name>
<feature type="region of interest" description="Disordered" evidence="1">
    <location>
        <begin position="13"/>
        <end position="52"/>
    </location>
</feature>
<dbReference type="AlphaFoldDB" id="A0AAD8EC31"/>
<evidence type="ECO:0000313" key="3">
    <source>
        <dbReference type="Proteomes" id="UP001233999"/>
    </source>
</evidence>
<proteinExistence type="predicted"/>
<comment type="caution">
    <text evidence="2">The sequence shown here is derived from an EMBL/GenBank/DDBJ whole genome shotgun (WGS) entry which is preliminary data.</text>
</comment>
<sequence length="52" mass="5629">SCLLNNIACSNEAGRSAGETRRSARGWSRTNSTMQLEGAERKNVSANMNTRA</sequence>
<evidence type="ECO:0000313" key="2">
    <source>
        <dbReference type="EMBL" id="KAJ9584369.1"/>
    </source>
</evidence>
<organism evidence="2 3">
    <name type="scientific">Diploptera punctata</name>
    <name type="common">Pacific beetle cockroach</name>
    <dbReference type="NCBI Taxonomy" id="6984"/>
    <lineage>
        <taxon>Eukaryota</taxon>
        <taxon>Metazoa</taxon>
        <taxon>Ecdysozoa</taxon>
        <taxon>Arthropoda</taxon>
        <taxon>Hexapoda</taxon>
        <taxon>Insecta</taxon>
        <taxon>Pterygota</taxon>
        <taxon>Neoptera</taxon>
        <taxon>Polyneoptera</taxon>
        <taxon>Dictyoptera</taxon>
        <taxon>Blattodea</taxon>
        <taxon>Blaberoidea</taxon>
        <taxon>Blaberidae</taxon>
        <taxon>Diplopterinae</taxon>
        <taxon>Diploptera</taxon>
    </lineage>
</organism>
<feature type="non-terminal residue" evidence="2">
    <location>
        <position position="52"/>
    </location>
</feature>
<reference evidence="2" key="1">
    <citation type="journal article" date="2023" name="IScience">
        <title>Live-bearing cockroach genome reveals convergent evolutionary mechanisms linked to viviparity in insects and beyond.</title>
        <authorList>
            <person name="Fouks B."/>
            <person name="Harrison M.C."/>
            <person name="Mikhailova A.A."/>
            <person name="Marchal E."/>
            <person name="English S."/>
            <person name="Carruthers M."/>
            <person name="Jennings E.C."/>
            <person name="Chiamaka E.L."/>
            <person name="Frigard R.A."/>
            <person name="Pippel M."/>
            <person name="Attardo G.M."/>
            <person name="Benoit J.B."/>
            <person name="Bornberg-Bauer E."/>
            <person name="Tobe S.S."/>
        </authorList>
    </citation>
    <scope>NUCLEOTIDE SEQUENCE</scope>
    <source>
        <strain evidence="2">Stay&amp;Tobe</strain>
    </source>
</reference>
<accession>A0AAD8EC31</accession>
<protein>
    <submittedName>
        <fullName evidence="2">Uncharacterized protein</fullName>
    </submittedName>
</protein>
<feature type="non-terminal residue" evidence="2">
    <location>
        <position position="1"/>
    </location>
</feature>
<reference evidence="2" key="2">
    <citation type="submission" date="2023-05" db="EMBL/GenBank/DDBJ databases">
        <authorList>
            <person name="Fouks B."/>
        </authorList>
    </citation>
    <scope>NUCLEOTIDE SEQUENCE</scope>
    <source>
        <strain evidence="2">Stay&amp;Tobe</strain>
        <tissue evidence="2">Testes</tissue>
    </source>
</reference>
<evidence type="ECO:0000256" key="1">
    <source>
        <dbReference type="SAM" id="MobiDB-lite"/>
    </source>
</evidence>